<dbReference type="Proteomes" id="UP000707356">
    <property type="component" value="Unassembled WGS sequence"/>
</dbReference>
<evidence type="ECO:0000313" key="2">
    <source>
        <dbReference type="Proteomes" id="UP000707356"/>
    </source>
</evidence>
<dbReference type="EMBL" id="JAHHHV010000060">
    <property type="protein sequence ID" value="MBW4465700.1"/>
    <property type="molecule type" value="Genomic_DNA"/>
</dbReference>
<evidence type="ECO:0008006" key="3">
    <source>
        <dbReference type="Google" id="ProtNLM"/>
    </source>
</evidence>
<proteinExistence type="predicted"/>
<sequence length="75" mass="8429">MEQPQSPPKKKRLNLDLSADAHELLQRLADESGKNMVEVLRTGLAVYGIAHDERKKGRKLAVVQDDQIVKELVIP</sequence>
<evidence type="ECO:0000313" key="1">
    <source>
        <dbReference type="EMBL" id="MBW4465700.1"/>
    </source>
</evidence>
<reference evidence="1" key="2">
    <citation type="journal article" date="2022" name="Microbiol. Resour. Announc.">
        <title>Metagenome Sequencing to Explore Phylogenomics of Terrestrial Cyanobacteria.</title>
        <authorList>
            <person name="Ward R.D."/>
            <person name="Stajich J.E."/>
            <person name="Johansen J.R."/>
            <person name="Huntemann M."/>
            <person name="Clum A."/>
            <person name="Foster B."/>
            <person name="Foster B."/>
            <person name="Roux S."/>
            <person name="Palaniappan K."/>
            <person name="Varghese N."/>
            <person name="Mukherjee S."/>
            <person name="Reddy T.B.K."/>
            <person name="Daum C."/>
            <person name="Copeland A."/>
            <person name="Chen I.A."/>
            <person name="Ivanova N.N."/>
            <person name="Kyrpides N.C."/>
            <person name="Shapiro N."/>
            <person name="Eloe-Fadrosh E.A."/>
            <person name="Pietrasiak N."/>
        </authorList>
    </citation>
    <scope>NUCLEOTIDE SEQUENCE</scope>
    <source>
        <strain evidence="1">GSE-TBD4-15B</strain>
    </source>
</reference>
<gene>
    <name evidence="1" type="ORF">KME07_09705</name>
</gene>
<reference evidence="1" key="1">
    <citation type="submission" date="2021-05" db="EMBL/GenBank/DDBJ databases">
        <authorList>
            <person name="Pietrasiak N."/>
            <person name="Ward R."/>
            <person name="Stajich J.E."/>
            <person name="Kurbessoian T."/>
        </authorList>
    </citation>
    <scope>NUCLEOTIDE SEQUENCE</scope>
    <source>
        <strain evidence="1">GSE-TBD4-15B</strain>
    </source>
</reference>
<name>A0A951PAS8_9CYAN</name>
<dbReference type="AlphaFoldDB" id="A0A951PAS8"/>
<accession>A0A951PAS8</accession>
<comment type="caution">
    <text evidence="1">The sequence shown here is derived from an EMBL/GenBank/DDBJ whole genome shotgun (WGS) entry which is preliminary data.</text>
</comment>
<protein>
    <recommendedName>
        <fullName evidence="3">Ribbon-helix-helix protein CopG domain-containing protein</fullName>
    </recommendedName>
</protein>
<organism evidence="1 2">
    <name type="scientific">Pegethrix bostrychoides GSE-TBD4-15B</name>
    <dbReference type="NCBI Taxonomy" id="2839662"/>
    <lineage>
        <taxon>Bacteria</taxon>
        <taxon>Bacillati</taxon>
        <taxon>Cyanobacteriota</taxon>
        <taxon>Cyanophyceae</taxon>
        <taxon>Oculatellales</taxon>
        <taxon>Oculatellaceae</taxon>
        <taxon>Pegethrix</taxon>
    </lineage>
</organism>